<comment type="caution">
    <text evidence="4">The sequence shown here is derived from an EMBL/GenBank/DDBJ whole genome shotgun (WGS) entry which is preliminary data.</text>
</comment>
<dbReference type="PROSITE" id="PS50088">
    <property type="entry name" value="ANK_REPEAT"/>
    <property type="match status" value="1"/>
</dbReference>
<evidence type="ECO:0000313" key="5">
    <source>
        <dbReference type="Proteomes" id="UP000006163"/>
    </source>
</evidence>
<dbReference type="InterPro" id="IPR002110">
    <property type="entry name" value="Ankyrin_rpt"/>
</dbReference>
<feature type="repeat" description="ANK" evidence="3">
    <location>
        <begin position="125"/>
        <end position="157"/>
    </location>
</feature>
<dbReference type="PANTHER" id="PTHR24198">
    <property type="entry name" value="ANKYRIN REPEAT AND PROTEIN KINASE DOMAIN-CONTAINING PROTEIN"/>
    <property type="match status" value="1"/>
</dbReference>
<dbReference type="SMART" id="SM00248">
    <property type="entry name" value="ANK"/>
    <property type="match status" value="4"/>
</dbReference>
<dbReference type="SUPFAM" id="SSF48403">
    <property type="entry name" value="Ankyrin repeat"/>
    <property type="match status" value="1"/>
</dbReference>
<dbReference type="Gene3D" id="1.25.40.20">
    <property type="entry name" value="Ankyrin repeat-containing domain"/>
    <property type="match status" value="1"/>
</dbReference>
<reference evidence="4 5" key="1">
    <citation type="submission" date="2009-01" db="EMBL/GenBank/DDBJ databases">
        <authorList>
            <person name="Fraser-Liggett C.M."/>
            <person name="Mongodin E.F."/>
            <person name="Casjens B."/>
            <person name="Dunn J."/>
            <person name="Luft B."/>
            <person name="Qiu W."/>
            <person name="Schutzer S."/>
            <person name="Sebastian Y."/>
        </authorList>
    </citation>
    <scope>NUCLEOTIDE SEQUENCE [LARGE SCALE GENOMIC DNA]</scope>
    <source>
        <strain evidence="4 5">VS116</strain>
    </source>
</reference>
<evidence type="ECO:0000256" key="1">
    <source>
        <dbReference type="ARBA" id="ARBA00022737"/>
    </source>
</evidence>
<dbReference type="AlphaFoldDB" id="D6RXN8"/>
<evidence type="ECO:0000256" key="3">
    <source>
        <dbReference type="PROSITE-ProRule" id="PRU00023"/>
    </source>
</evidence>
<dbReference type="InterPro" id="IPR036770">
    <property type="entry name" value="Ankyrin_rpt-contain_sf"/>
</dbReference>
<gene>
    <name evidence="4" type="ORF">BVAVS116_0397</name>
</gene>
<accession>D6RXN8</accession>
<proteinExistence type="predicted"/>
<dbReference type="Proteomes" id="UP000006163">
    <property type="component" value="Unassembled WGS sequence"/>
</dbReference>
<keyword evidence="1" id="KW-0677">Repeat</keyword>
<protein>
    <submittedName>
        <fullName evidence="4">Putative ankyrin repeat protein</fullName>
    </submittedName>
</protein>
<dbReference type="Pfam" id="PF12796">
    <property type="entry name" value="Ank_2"/>
    <property type="match status" value="1"/>
</dbReference>
<keyword evidence="5" id="KW-1185">Reference proteome</keyword>
<name>D6RXN8_BORVA</name>
<evidence type="ECO:0000256" key="2">
    <source>
        <dbReference type="ARBA" id="ARBA00023043"/>
    </source>
</evidence>
<evidence type="ECO:0000313" key="4">
    <source>
        <dbReference type="EMBL" id="EEF81449.1"/>
    </source>
</evidence>
<dbReference type="eggNOG" id="COG0666">
    <property type="taxonomic scope" value="Bacteria"/>
</dbReference>
<dbReference type="PANTHER" id="PTHR24198:SF165">
    <property type="entry name" value="ANKYRIN REPEAT-CONTAINING PROTEIN-RELATED"/>
    <property type="match status" value="1"/>
</dbReference>
<dbReference type="HOGENOM" id="CLU_1264903_0_0_12"/>
<keyword evidence="2 3" id="KW-0040">ANK repeat</keyword>
<dbReference type="EMBL" id="ABCY02000001">
    <property type="protein sequence ID" value="EEF81449.1"/>
    <property type="molecule type" value="Genomic_DNA"/>
</dbReference>
<organism evidence="4 5">
    <name type="scientific">Borreliella valaisiana VS116</name>
    <dbReference type="NCBI Taxonomy" id="445987"/>
    <lineage>
        <taxon>Bacteria</taxon>
        <taxon>Pseudomonadati</taxon>
        <taxon>Spirochaetota</taxon>
        <taxon>Spirochaetia</taxon>
        <taxon>Spirochaetales</taxon>
        <taxon>Borreliaceae</taxon>
        <taxon>Borreliella</taxon>
    </lineage>
</organism>
<sequence length="240" mass="27646">MLKKQSSKIRYFTKGIQNSQNMGKKIIILLLLLQIIINLNSTSIDTSTSIVKELQKNLYVFNSKEYQSNKDTLNKIINSINIHDKKTLQNLENIKNDLFIISVFFNNKKGVLIALNLGAEINFKHKISPISISIINNEFEIIKILVDYGISLNQIDDTEHSPIFWAIYTNNEKAFEFLKESGADLSLTLKNRKTPMQAAIETENIKLIKSLKKKKIYIDDNYKKELKALKNREIVKILAK</sequence>